<feature type="compositionally biased region" description="Pro residues" evidence="1">
    <location>
        <begin position="247"/>
        <end position="261"/>
    </location>
</feature>
<keyword evidence="3" id="KW-1185">Reference proteome</keyword>
<dbReference type="Proteomes" id="UP001219355">
    <property type="component" value="Chromosome 3"/>
</dbReference>
<evidence type="ECO:0000313" key="3">
    <source>
        <dbReference type="Proteomes" id="UP001219355"/>
    </source>
</evidence>
<protein>
    <submittedName>
        <fullName evidence="2">Uncharacterized protein</fullName>
    </submittedName>
</protein>
<feature type="compositionally biased region" description="Polar residues" evidence="1">
    <location>
        <begin position="81"/>
        <end position="101"/>
    </location>
</feature>
<dbReference type="EMBL" id="CP120629">
    <property type="protein sequence ID" value="WEW60072.1"/>
    <property type="molecule type" value="Genomic_DNA"/>
</dbReference>
<feature type="compositionally biased region" description="Pro residues" evidence="1">
    <location>
        <begin position="124"/>
        <end position="133"/>
    </location>
</feature>
<feature type="compositionally biased region" description="Basic and acidic residues" evidence="1">
    <location>
        <begin position="1277"/>
        <end position="1298"/>
    </location>
</feature>
<feature type="compositionally biased region" description="Low complexity" evidence="1">
    <location>
        <begin position="1224"/>
        <end position="1239"/>
    </location>
</feature>
<gene>
    <name evidence="2" type="ORF">PRK78_005556</name>
</gene>
<feature type="compositionally biased region" description="Polar residues" evidence="1">
    <location>
        <begin position="138"/>
        <end position="152"/>
    </location>
</feature>
<feature type="region of interest" description="Disordered" evidence="1">
    <location>
        <begin position="1221"/>
        <end position="1298"/>
    </location>
</feature>
<evidence type="ECO:0000256" key="1">
    <source>
        <dbReference type="SAM" id="MobiDB-lite"/>
    </source>
</evidence>
<evidence type="ECO:0000313" key="2">
    <source>
        <dbReference type="EMBL" id="WEW60072.1"/>
    </source>
</evidence>
<proteinExistence type="predicted"/>
<accession>A0AAF0IKR5</accession>
<feature type="compositionally biased region" description="Pro residues" evidence="1">
    <location>
        <begin position="38"/>
        <end position="54"/>
    </location>
</feature>
<name>A0AAF0IKR5_9EURO</name>
<feature type="region of interest" description="Disordered" evidence="1">
    <location>
        <begin position="392"/>
        <end position="452"/>
    </location>
</feature>
<reference evidence="2" key="1">
    <citation type="submission" date="2023-03" db="EMBL/GenBank/DDBJ databases">
        <title>Emydomyces testavorans Genome Sequence.</title>
        <authorList>
            <person name="Hoyer L."/>
        </authorList>
    </citation>
    <scope>NUCLEOTIDE SEQUENCE</scope>
    <source>
        <strain evidence="2">16-2883</strain>
    </source>
</reference>
<feature type="compositionally biased region" description="Low complexity" evidence="1">
    <location>
        <begin position="167"/>
        <end position="187"/>
    </location>
</feature>
<organism evidence="2 3">
    <name type="scientific">Emydomyces testavorans</name>
    <dbReference type="NCBI Taxonomy" id="2070801"/>
    <lineage>
        <taxon>Eukaryota</taxon>
        <taxon>Fungi</taxon>
        <taxon>Dikarya</taxon>
        <taxon>Ascomycota</taxon>
        <taxon>Pezizomycotina</taxon>
        <taxon>Eurotiomycetes</taxon>
        <taxon>Eurotiomycetidae</taxon>
        <taxon>Onygenales</taxon>
        <taxon>Nannizziopsiaceae</taxon>
        <taxon>Emydomyces</taxon>
    </lineage>
</organism>
<feature type="compositionally biased region" description="Polar residues" evidence="1">
    <location>
        <begin position="426"/>
        <end position="439"/>
    </location>
</feature>
<feature type="region of interest" description="Disordered" evidence="1">
    <location>
        <begin position="644"/>
        <end position="689"/>
    </location>
</feature>
<feature type="compositionally biased region" description="Basic and acidic residues" evidence="1">
    <location>
        <begin position="664"/>
        <end position="673"/>
    </location>
</feature>
<feature type="compositionally biased region" description="Low complexity" evidence="1">
    <location>
        <begin position="107"/>
        <end position="123"/>
    </location>
</feature>
<sequence>MYGSQPPSQSYYHPSQPPSYPEWRQSRPTEHGQSWQGPPAPVSSPPPTQPPPATSQPTTSFYNPNMYGPMPGSVASPTLDHVSQPQSVVNIPSPKVDTSSWGVRYNQQHGHQHQSSSMQSSQPLIPPPVPPRPASGLDQPQLQTASGQQMTWNPAQAQQPYYPPNTPAFIPEQQQQQQPHAPQFWQPSSYSDTSSGINQSIPPTPPPIPPAYHVEVQQQSQQGWPSAPFYSTHPPTHRYEPSQQQQQPPPPPSQTPLPPSQSQPSMVQMGPAEFNDPKFSSFPHPQNIPLDRPPSLPSNGSSLPPSIPPTTAVGVTHSPVYVSSPTPAPALPVVTQPVTSTSGASALGSGGPSDWEYFASGKQEIDDTEVFNFKPEKPPQKIDTFELASNIPPDSVQAEISKPGSQPARLSTPVGHQRPQPERVSPVSSVNAKTQQFGPSQPPQADRMDSVSSFSSMVSAEEAMSPIDSVIKQWAEPAERITPAESEPAKKQNRIVEVAENKSSRAATPVSQLQPSLFQASPKMSPPIISKVDQPVVQSITTIADPYADLDPWYKSSLTRYVTMLRKEMATESENEKFKIFTAFMTKESKLREILYNIDIVPETLKTKPADVHPPKPVDLPQEPGKAELKKLDTDLPIPTEYEDDVVTYSPGGRPVFGSSLGRGHAERKDTVSHQRSASNPSPPAELRNRADSLNFAGYVGSPVTALNPLSNLPRATSVPPGAPSSMIIPRGSAVYTPFRYQDGRQRNLEPLSFDRPAYQAYSALRQASAESGRVMAQPSLQARRGSDTLSIPKPVRAEHDETFLGLVREKSVAYRGKRPGTSVAKRAPTADPFKKGIATAIVEDIRTLIPIVLPNPAADSQIATVRSELQNFPDDFSFMEKSLEAWDRGANARQAQVDSQRRARQEDSERHIDTLFNDKEIGYSDITVLETEFKQTEAQKQLSEERKEFDKFVEIVFTRVDERLSAEITTLERHYKQALVLLNSGSDQGSKSKPEKFHLSYVMQNAADIFEKIEKRHEKRVEAVLERERRKKRAERRFFVFLGDSPALRQMDKEFDAAEKRILLDTAKARDDRANQLMDSFDEASMRGIGENQSLLDDISSKIEKLDPSLVSDVNSLPPHAHKTLLSALDFVRFLGSDSESILSSFGMADRLLNNADYEVSVAEAKVANAGPDIFRRLEEEKKKEDRKIEADLELRMSDVRNGCQEIMKSIQDVLDQMQKAESSLGSDNSNGGDNLSGPTIGLDGTPLMETIPGTTPIPASSPFARPGPADEQEQQQERLRKALEEAKRRNAAKQES</sequence>
<feature type="region of interest" description="Disordered" evidence="1">
    <location>
        <begin position="1"/>
        <end position="311"/>
    </location>
</feature>
<feature type="compositionally biased region" description="Polar residues" evidence="1">
    <location>
        <begin position="188"/>
        <end position="200"/>
    </location>
</feature>
<feature type="compositionally biased region" description="Low complexity" evidence="1">
    <location>
        <begin position="1"/>
        <end position="14"/>
    </location>
</feature>